<keyword evidence="4" id="KW-0963">Cytoplasm</keyword>
<keyword evidence="8" id="KW-0547">Nucleotide-binding</keyword>
<comment type="similarity">
    <text evidence="3">Belongs to the disease resistance NB-LRR family.</text>
</comment>
<evidence type="ECO:0008006" key="16">
    <source>
        <dbReference type="Google" id="ProtNLM"/>
    </source>
</evidence>
<keyword evidence="6" id="KW-0381">Hypersensitive response</keyword>
<comment type="caution">
    <text evidence="14">The sequence shown here is derived from an EMBL/GenBank/DDBJ whole genome shotgun (WGS) entry which is preliminary data.</text>
</comment>
<dbReference type="Gene3D" id="1.10.8.430">
    <property type="entry name" value="Helical domain of apoptotic protease-activating factors"/>
    <property type="match status" value="1"/>
</dbReference>
<keyword evidence="7" id="KW-0677">Repeat</keyword>
<dbReference type="InterPro" id="IPR002182">
    <property type="entry name" value="NB-ARC"/>
</dbReference>
<dbReference type="InterPro" id="IPR058922">
    <property type="entry name" value="WHD_DRP"/>
</dbReference>
<dbReference type="GO" id="GO:0005524">
    <property type="term" value="F:ATP binding"/>
    <property type="evidence" value="ECO:0007669"/>
    <property type="project" value="UniProtKB-KW"/>
</dbReference>
<dbReference type="Pfam" id="PF23598">
    <property type="entry name" value="LRR_14"/>
    <property type="match status" value="1"/>
</dbReference>
<dbReference type="GO" id="GO:0009626">
    <property type="term" value="P:plant-type hypersensitive response"/>
    <property type="evidence" value="ECO:0007669"/>
    <property type="project" value="UniProtKB-KW"/>
</dbReference>
<dbReference type="AlphaFoldDB" id="A0AAV6WYZ9"/>
<dbReference type="Pfam" id="PF00931">
    <property type="entry name" value="NB-ARC"/>
    <property type="match status" value="1"/>
</dbReference>
<evidence type="ECO:0000256" key="10">
    <source>
        <dbReference type="ARBA" id="ARBA00022840"/>
    </source>
</evidence>
<keyword evidence="5" id="KW-0433">Leucine-rich repeat</keyword>
<dbReference type="Proteomes" id="UP000826271">
    <property type="component" value="Unassembled WGS sequence"/>
</dbReference>
<dbReference type="Gene3D" id="3.80.10.10">
    <property type="entry name" value="Ribonuclease Inhibitor"/>
    <property type="match status" value="1"/>
</dbReference>
<sequence length="1052" mass="121407">MAPSAKSLSNILYCMAFDKLPPQLIHGKGKLPWCREHILALFCYLTKLSHLHDIIASNHQHDSDFEYRFETLSPIVPELKKFFNVPKLQYPEKHEIVAAFIDFLIQIIDRKPDWIAPVEYLKIATLHKEMRFLITVLGDTPLRSTELEEVKKLLDRFQDVANIAGNFVYSFFFSRNGVDSGEINRYLNDLLKKIELLKSKIKKHCIKLLKGICTATKTVSVDSLFIVDSLLDDLEDLINGKDELICDVKDQIRTLHEELMFSQSQSYPKNINATEVHELIREAAYEAEYLIKSFVVGDVPVWYLTLRLSGVIKKIKKKYDLGVSEVAKHFNTEALSQARRSPALDDIVVGFEDKETEILHQLVGGVPARLQVITIFGMPGLGKTTLAKKLYNNPSVEYHFHICVWIVVSQTYQIRNLLVDIWSSLSMTDRDTIFNMDNESLAEKIYKTLKGMRYLIVMDDIWDSTPWDDLRRYFPDDGNGSRVLLTSRNKDVGPCNSIIHTLPLLSEHQCWELLQKKVFHNEACPPQLLSIGKQIAANCRGLPLVVVVIAGILSTVDKQVSKWNEVKRSLVSHIFANRDVNCMEILDLSYKHLPDHLKPCFLYFVAFPEDREVSVRRLVPLWIAEGFVRKKEDKSPESVAEEYLVELIDRSLVLVAEYTSAGGVKSCKIHDLLRDLCLRKAREQNFLKFIGKDFPIYERHHRLFVCPNSKRNFPSTRPFGLHVRSFVGHLPYPISLCFQSMKLVRILDLLSMSAKLYGDLDEIGLLIHLRYLAIKDHIPMSIGSLVNLEFLIVESSYSTIITIPSILVRMVKLRYLHVREGARFEKDWVITSQLINNLQSLSSVHIFELNDVEMLRCSPHLRKLKCVCGPPLFPDLRFLLQLDKLKLEFESSLRVEFSEINFPSNIRTTSEINFPVNIKKLTLSKTGLPWEKMSVIGRLPYLEVLKLENDAFDGERWETSDDEFQQLRVLKLESLKVKEWDAWSEHFVKLEQLVLVACYNLVKIPSELGDIPTLRLIEVRWCRKSIKESALQILEEQREMGNEELKVVTRHF</sequence>
<dbReference type="InterPro" id="IPR044974">
    <property type="entry name" value="Disease_R_plants"/>
</dbReference>
<comment type="function">
    <text evidence="1">Confers resistance to late blight (Phytophthora infestans) races carrying the avirulence gene Avr1. Resistance proteins guard the plant against pathogens that contain an appropriate avirulence protein via an indirect interaction with this avirulence protein. That triggers a defense system including the hypersensitive response, which restricts the pathogen growth.</text>
</comment>
<dbReference type="GO" id="GO:0043531">
    <property type="term" value="F:ADP binding"/>
    <property type="evidence" value="ECO:0007669"/>
    <property type="project" value="InterPro"/>
</dbReference>
<feature type="domain" description="NB-ARC" evidence="11">
    <location>
        <begin position="368"/>
        <end position="523"/>
    </location>
</feature>
<dbReference type="InterPro" id="IPR032675">
    <property type="entry name" value="LRR_dom_sf"/>
</dbReference>
<dbReference type="Gene3D" id="1.10.10.10">
    <property type="entry name" value="Winged helix-like DNA-binding domain superfamily/Winged helix DNA-binding domain"/>
    <property type="match status" value="1"/>
</dbReference>
<protein>
    <recommendedName>
        <fullName evidence="16">Late blight resistance protein homolog R1A-3</fullName>
    </recommendedName>
</protein>
<dbReference type="InterPro" id="IPR042197">
    <property type="entry name" value="Apaf_helical"/>
</dbReference>
<gene>
    <name evidence="14" type="ORF">BUALT_Bualt11G0051000</name>
</gene>
<dbReference type="Pfam" id="PF23559">
    <property type="entry name" value="WHD_DRP"/>
    <property type="match status" value="1"/>
</dbReference>
<dbReference type="GO" id="GO:0051607">
    <property type="term" value="P:defense response to virus"/>
    <property type="evidence" value="ECO:0007669"/>
    <property type="project" value="UniProtKB-ARBA"/>
</dbReference>
<evidence type="ECO:0000256" key="9">
    <source>
        <dbReference type="ARBA" id="ARBA00022821"/>
    </source>
</evidence>
<evidence type="ECO:0000256" key="5">
    <source>
        <dbReference type="ARBA" id="ARBA00022614"/>
    </source>
</evidence>
<dbReference type="PANTHER" id="PTHR23155:SF1152">
    <property type="entry name" value="AAA+ ATPASE DOMAIN-CONTAINING PROTEIN"/>
    <property type="match status" value="1"/>
</dbReference>
<dbReference type="PANTHER" id="PTHR23155">
    <property type="entry name" value="DISEASE RESISTANCE PROTEIN RP"/>
    <property type="match status" value="1"/>
</dbReference>
<evidence type="ECO:0000256" key="4">
    <source>
        <dbReference type="ARBA" id="ARBA00022490"/>
    </source>
</evidence>
<evidence type="ECO:0000256" key="6">
    <source>
        <dbReference type="ARBA" id="ARBA00022667"/>
    </source>
</evidence>
<evidence type="ECO:0000256" key="1">
    <source>
        <dbReference type="ARBA" id="ARBA00002074"/>
    </source>
</evidence>
<evidence type="ECO:0000259" key="12">
    <source>
        <dbReference type="Pfam" id="PF23559"/>
    </source>
</evidence>
<dbReference type="FunFam" id="1.10.10.10:FF:000322">
    <property type="entry name" value="Probable disease resistance protein At1g63360"/>
    <property type="match status" value="1"/>
</dbReference>
<keyword evidence="15" id="KW-1185">Reference proteome</keyword>
<dbReference type="InterPro" id="IPR055414">
    <property type="entry name" value="LRR_R13L4/SHOC2-like"/>
</dbReference>
<dbReference type="GO" id="GO:0005737">
    <property type="term" value="C:cytoplasm"/>
    <property type="evidence" value="ECO:0007669"/>
    <property type="project" value="UniProtKB-SubCell"/>
</dbReference>
<evidence type="ECO:0000256" key="8">
    <source>
        <dbReference type="ARBA" id="ARBA00022741"/>
    </source>
</evidence>
<dbReference type="InterPro" id="IPR027417">
    <property type="entry name" value="P-loop_NTPase"/>
</dbReference>
<evidence type="ECO:0000313" key="14">
    <source>
        <dbReference type="EMBL" id="KAG8373692.1"/>
    </source>
</evidence>
<dbReference type="FunFam" id="3.40.50.300:FF:001091">
    <property type="entry name" value="Probable disease resistance protein At1g61300"/>
    <property type="match status" value="1"/>
</dbReference>
<dbReference type="InterPro" id="IPR036388">
    <property type="entry name" value="WH-like_DNA-bd_sf"/>
</dbReference>
<name>A0AAV6WYZ9_9LAMI</name>
<feature type="domain" description="Disease resistance protein winged helix" evidence="12">
    <location>
        <begin position="607"/>
        <end position="677"/>
    </location>
</feature>
<evidence type="ECO:0000256" key="2">
    <source>
        <dbReference type="ARBA" id="ARBA00004496"/>
    </source>
</evidence>
<evidence type="ECO:0000256" key="7">
    <source>
        <dbReference type="ARBA" id="ARBA00022737"/>
    </source>
</evidence>
<dbReference type="EMBL" id="WHWC01000011">
    <property type="protein sequence ID" value="KAG8373692.1"/>
    <property type="molecule type" value="Genomic_DNA"/>
</dbReference>
<dbReference type="Gene3D" id="3.40.50.300">
    <property type="entry name" value="P-loop containing nucleotide triphosphate hydrolases"/>
    <property type="match status" value="1"/>
</dbReference>
<feature type="domain" description="Disease resistance R13L4/SHOC-2-like LRR" evidence="13">
    <location>
        <begin position="722"/>
        <end position="1028"/>
    </location>
</feature>
<dbReference type="SUPFAM" id="SSF52540">
    <property type="entry name" value="P-loop containing nucleoside triphosphate hydrolases"/>
    <property type="match status" value="1"/>
</dbReference>
<dbReference type="SUPFAM" id="SSF52058">
    <property type="entry name" value="L domain-like"/>
    <property type="match status" value="1"/>
</dbReference>
<keyword evidence="10" id="KW-0067">ATP-binding</keyword>
<proteinExistence type="inferred from homology"/>
<evidence type="ECO:0000259" key="13">
    <source>
        <dbReference type="Pfam" id="PF23598"/>
    </source>
</evidence>
<keyword evidence="9" id="KW-0611">Plant defense</keyword>
<accession>A0AAV6WYZ9</accession>
<evidence type="ECO:0000259" key="11">
    <source>
        <dbReference type="Pfam" id="PF00931"/>
    </source>
</evidence>
<organism evidence="14 15">
    <name type="scientific">Buddleja alternifolia</name>
    <dbReference type="NCBI Taxonomy" id="168488"/>
    <lineage>
        <taxon>Eukaryota</taxon>
        <taxon>Viridiplantae</taxon>
        <taxon>Streptophyta</taxon>
        <taxon>Embryophyta</taxon>
        <taxon>Tracheophyta</taxon>
        <taxon>Spermatophyta</taxon>
        <taxon>Magnoliopsida</taxon>
        <taxon>eudicotyledons</taxon>
        <taxon>Gunneridae</taxon>
        <taxon>Pentapetalae</taxon>
        <taxon>asterids</taxon>
        <taxon>lamiids</taxon>
        <taxon>Lamiales</taxon>
        <taxon>Scrophulariaceae</taxon>
        <taxon>Buddlejeae</taxon>
        <taxon>Buddleja</taxon>
    </lineage>
</organism>
<dbReference type="PRINTS" id="PR00364">
    <property type="entry name" value="DISEASERSIST"/>
</dbReference>
<evidence type="ECO:0000256" key="3">
    <source>
        <dbReference type="ARBA" id="ARBA00008894"/>
    </source>
</evidence>
<reference evidence="14" key="1">
    <citation type="submission" date="2019-10" db="EMBL/GenBank/DDBJ databases">
        <authorList>
            <person name="Zhang R."/>
            <person name="Pan Y."/>
            <person name="Wang J."/>
            <person name="Ma R."/>
            <person name="Yu S."/>
        </authorList>
    </citation>
    <scope>NUCLEOTIDE SEQUENCE</scope>
    <source>
        <strain evidence="14">LA-IB0</strain>
        <tissue evidence="14">Leaf</tissue>
    </source>
</reference>
<comment type="subcellular location">
    <subcellularLocation>
        <location evidence="2">Cytoplasm</location>
    </subcellularLocation>
</comment>
<evidence type="ECO:0000313" key="15">
    <source>
        <dbReference type="Proteomes" id="UP000826271"/>
    </source>
</evidence>